<dbReference type="PANTHER" id="PTHR43133:SF46">
    <property type="entry name" value="RNA POLYMERASE SIGMA-70 FACTOR ECF SUBFAMILY"/>
    <property type="match status" value="1"/>
</dbReference>
<keyword evidence="8" id="KW-1185">Reference proteome</keyword>
<evidence type="ECO:0000256" key="2">
    <source>
        <dbReference type="ARBA" id="ARBA00023015"/>
    </source>
</evidence>
<dbReference type="InterPro" id="IPR014284">
    <property type="entry name" value="RNA_pol_sigma-70_dom"/>
</dbReference>
<accession>A0A1T5P821</accession>
<feature type="domain" description="RNA polymerase sigma factor 70 region 4 type 2" evidence="6">
    <location>
        <begin position="125"/>
        <end position="172"/>
    </location>
</feature>
<evidence type="ECO:0000313" key="8">
    <source>
        <dbReference type="Proteomes" id="UP000190166"/>
    </source>
</evidence>
<dbReference type="GO" id="GO:0006352">
    <property type="term" value="P:DNA-templated transcription initiation"/>
    <property type="evidence" value="ECO:0007669"/>
    <property type="project" value="InterPro"/>
</dbReference>
<dbReference type="SUPFAM" id="SSF88946">
    <property type="entry name" value="Sigma2 domain of RNA polymerase sigma factors"/>
    <property type="match status" value="1"/>
</dbReference>
<feature type="domain" description="RNA polymerase sigma-70 region 2" evidence="5">
    <location>
        <begin position="27"/>
        <end position="94"/>
    </location>
</feature>
<dbReference type="SUPFAM" id="SSF88659">
    <property type="entry name" value="Sigma3 and sigma4 domains of RNA polymerase sigma factors"/>
    <property type="match status" value="1"/>
</dbReference>
<dbReference type="GO" id="GO:0016987">
    <property type="term" value="F:sigma factor activity"/>
    <property type="evidence" value="ECO:0007669"/>
    <property type="project" value="UniProtKB-KW"/>
</dbReference>
<dbReference type="Pfam" id="PF08281">
    <property type="entry name" value="Sigma70_r4_2"/>
    <property type="match status" value="1"/>
</dbReference>
<dbReference type="InterPro" id="IPR013324">
    <property type="entry name" value="RNA_pol_sigma_r3/r4-like"/>
</dbReference>
<dbReference type="AlphaFoldDB" id="A0A1T5P821"/>
<dbReference type="InterPro" id="IPR007627">
    <property type="entry name" value="RNA_pol_sigma70_r2"/>
</dbReference>
<dbReference type="InterPro" id="IPR013249">
    <property type="entry name" value="RNA_pol_sigma70_r4_t2"/>
</dbReference>
<evidence type="ECO:0000259" key="5">
    <source>
        <dbReference type="Pfam" id="PF04542"/>
    </source>
</evidence>
<keyword evidence="2" id="KW-0805">Transcription regulation</keyword>
<reference evidence="8" key="1">
    <citation type="submission" date="2017-02" db="EMBL/GenBank/DDBJ databases">
        <authorList>
            <person name="Varghese N."/>
            <person name="Submissions S."/>
        </authorList>
    </citation>
    <scope>NUCLEOTIDE SEQUENCE [LARGE SCALE GENOMIC DNA]</scope>
    <source>
        <strain evidence="8">DSM 18108</strain>
    </source>
</reference>
<dbReference type="PANTHER" id="PTHR43133">
    <property type="entry name" value="RNA POLYMERASE ECF-TYPE SIGMA FACTO"/>
    <property type="match status" value="1"/>
</dbReference>
<dbReference type="Proteomes" id="UP000190166">
    <property type="component" value="Unassembled WGS sequence"/>
</dbReference>
<dbReference type="EMBL" id="FUZZ01000004">
    <property type="protein sequence ID" value="SKD08895.1"/>
    <property type="molecule type" value="Genomic_DNA"/>
</dbReference>
<dbReference type="GO" id="GO:0003677">
    <property type="term" value="F:DNA binding"/>
    <property type="evidence" value="ECO:0007669"/>
    <property type="project" value="InterPro"/>
</dbReference>
<gene>
    <name evidence="7" type="ORF">SAMN05660461_4772</name>
</gene>
<evidence type="ECO:0000259" key="6">
    <source>
        <dbReference type="Pfam" id="PF08281"/>
    </source>
</evidence>
<dbReference type="Gene3D" id="1.10.10.10">
    <property type="entry name" value="Winged helix-like DNA-binding domain superfamily/Winged helix DNA-binding domain"/>
    <property type="match status" value="1"/>
</dbReference>
<dbReference type="Pfam" id="PF04542">
    <property type="entry name" value="Sigma70_r2"/>
    <property type="match status" value="1"/>
</dbReference>
<dbReference type="InterPro" id="IPR039425">
    <property type="entry name" value="RNA_pol_sigma-70-like"/>
</dbReference>
<evidence type="ECO:0000256" key="1">
    <source>
        <dbReference type="ARBA" id="ARBA00010641"/>
    </source>
</evidence>
<evidence type="ECO:0000313" key="7">
    <source>
        <dbReference type="EMBL" id="SKD08895.1"/>
    </source>
</evidence>
<dbReference type="InterPro" id="IPR036388">
    <property type="entry name" value="WH-like_DNA-bd_sf"/>
</dbReference>
<proteinExistence type="inferred from homology"/>
<name>A0A1T5P821_9BACT</name>
<comment type="similarity">
    <text evidence="1">Belongs to the sigma-70 factor family. ECF subfamily.</text>
</comment>
<dbReference type="NCBIfam" id="TIGR02937">
    <property type="entry name" value="sigma70-ECF"/>
    <property type="match status" value="1"/>
</dbReference>
<protein>
    <submittedName>
        <fullName evidence="7">RNA polymerase sigma-70 factor, ECF subfamily</fullName>
    </submittedName>
</protein>
<dbReference type="InterPro" id="IPR013325">
    <property type="entry name" value="RNA_pol_sigma_r2"/>
</dbReference>
<dbReference type="STRING" id="393003.SAMN05660461_4772"/>
<evidence type="ECO:0000256" key="4">
    <source>
        <dbReference type="ARBA" id="ARBA00023163"/>
    </source>
</evidence>
<dbReference type="Gene3D" id="1.10.1740.10">
    <property type="match status" value="1"/>
</dbReference>
<keyword evidence="3" id="KW-0731">Sigma factor</keyword>
<keyword evidence="4" id="KW-0804">Transcription</keyword>
<organism evidence="7 8">
    <name type="scientific">Chitinophaga ginsengisegetis</name>
    <dbReference type="NCBI Taxonomy" id="393003"/>
    <lineage>
        <taxon>Bacteria</taxon>
        <taxon>Pseudomonadati</taxon>
        <taxon>Bacteroidota</taxon>
        <taxon>Chitinophagia</taxon>
        <taxon>Chitinophagales</taxon>
        <taxon>Chitinophagaceae</taxon>
        <taxon>Chitinophaga</taxon>
    </lineage>
</organism>
<sequence>MSFVQLYNEKELLASVSLGDEKAFHVLYYHYSPRIYSNLLKLVKSADLAQELLQQVFVNTWLRHEAIDPEKSFRSYLFTTANNLVIDFYRKVKRDKVLMDKLLAAAQEYYLHTEEWLHEKETMHLIQAAINDLPPQRKIIFTLCKLENRTYKEVSELLGISPATVNSQIVKATSTIQKKLMANRDVAGILLAYLILR</sequence>
<evidence type="ECO:0000256" key="3">
    <source>
        <dbReference type="ARBA" id="ARBA00023082"/>
    </source>
</evidence>
<dbReference type="RefSeq" id="WP_159454408.1">
    <property type="nucleotide sequence ID" value="NZ_FUZZ01000004.1"/>
</dbReference>